<organism evidence="8">
    <name type="scientific">Harpegnathos saltator</name>
    <name type="common">Jerdon's jumping ant</name>
    <dbReference type="NCBI Taxonomy" id="610380"/>
    <lineage>
        <taxon>Eukaryota</taxon>
        <taxon>Metazoa</taxon>
        <taxon>Ecdysozoa</taxon>
        <taxon>Arthropoda</taxon>
        <taxon>Hexapoda</taxon>
        <taxon>Insecta</taxon>
        <taxon>Pterygota</taxon>
        <taxon>Neoptera</taxon>
        <taxon>Endopterygota</taxon>
        <taxon>Hymenoptera</taxon>
        <taxon>Apocrita</taxon>
        <taxon>Aculeata</taxon>
        <taxon>Formicoidea</taxon>
        <taxon>Formicidae</taxon>
        <taxon>Ponerinae</taxon>
        <taxon>Ponerini</taxon>
        <taxon>Harpegnathos</taxon>
    </lineage>
</organism>
<dbReference type="GO" id="GO:0000045">
    <property type="term" value="P:autophagosome assembly"/>
    <property type="evidence" value="ECO:0007669"/>
    <property type="project" value="TreeGrafter"/>
</dbReference>
<gene>
    <name evidence="7" type="ORF">EAI_10814</name>
</gene>
<dbReference type="OMA" id="FSACHED"/>
<evidence type="ECO:0000256" key="1">
    <source>
        <dbReference type="ARBA" id="ARBA00005696"/>
    </source>
</evidence>
<reference evidence="7 8" key="1">
    <citation type="journal article" date="2010" name="Science">
        <title>Genomic comparison of the ants Camponotus floridanus and Harpegnathos saltator.</title>
        <authorList>
            <person name="Bonasio R."/>
            <person name="Zhang G."/>
            <person name="Ye C."/>
            <person name="Mutti N.S."/>
            <person name="Fang X."/>
            <person name="Qin N."/>
            <person name="Donahue G."/>
            <person name="Yang P."/>
            <person name="Li Q."/>
            <person name="Li C."/>
            <person name="Zhang P."/>
            <person name="Huang Z."/>
            <person name="Berger S.L."/>
            <person name="Reinberg D."/>
            <person name="Wang J."/>
            <person name="Liebig J."/>
        </authorList>
    </citation>
    <scope>NUCLEOTIDE SEQUENCE [LARGE SCALE GENOMIC DNA]</scope>
    <source>
        <strain evidence="7 8">R22 G/1</strain>
    </source>
</reference>
<evidence type="ECO:0000313" key="7">
    <source>
        <dbReference type="EMBL" id="EFN78315.1"/>
    </source>
</evidence>
<evidence type="ECO:0000313" key="8">
    <source>
        <dbReference type="Proteomes" id="UP000008237"/>
    </source>
</evidence>
<keyword evidence="4" id="KW-0833">Ubl conjugation pathway</keyword>
<dbReference type="EMBL" id="GL451865">
    <property type="protein sequence ID" value="EFN78315.1"/>
    <property type="molecule type" value="Genomic_DNA"/>
</dbReference>
<accession>E2C165</accession>
<protein>
    <recommendedName>
        <fullName evidence="2">Ubiquitin-like-conjugating enzyme ATG10</fullName>
    </recommendedName>
    <alternativeName>
        <fullName evidence="6">Autophagy-related protein 10</fullName>
    </alternativeName>
</protein>
<dbReference type="InParanoid" id="E2C165"/>
<evidence type="ECO:0000256" key="4">
    <source>
        <dbReference type="ARBA" id="ARBA00022786"/>
    </source>
</evidence>
<dbReference type="PANTHER" id="PTHR14957:SF1">
    <property type="entry name" value="UBIQUITIN-LIKE-CONJUGATING ENZYME ATG10"/>
    <property type="match status" value="1"/>
</dbReference>
<comment type="similarity">
    <text evidence="1">Belongs to the ATG10 family.</text>
</comment>
<dbReference type="Proteomes" id="UP000008237">
    <property type="component" value="Unassembled WGS sequence"/>
</dbReference>
<dbReference type="OrthoDB" id="4089664at2759"/>
<dbReference type="AlphaFoldDB" id="E2C165"/>
<dbReference type="PANTHER" id="PTHR14957">
    <property type="entry name" value="UBIQUITIN-LIKE-CONJUGATING ENZYME ATG10"/>
    <property type="match status" value="1"/>
</dbReference>
<proteinExistence type="inferred from homology"/>
<name>E2C165_HARSA</name>
<evidence type="ECO:0000256" key="3">
    <source>
        <dbReference type="ARBA" id="ARBA00022679"/>
    </source>
</evidence>
<keyword evidence="8" id="KW-1185">Reference proteome</keyword>
<keyword evidence="3" id="KW-0808">Transferase</keyword>
<dbReference type="GO" id="GO:0061651">
    <property type="term" value="F:Atg12 conjugating enzyme activity"/>
    <property type="evidence" value="ECO:0007669"/>
    <property type="project" value="TreeGrafter"/>
</dbReference>
<dbReference type="GO" id="GO:0000422">
    <property type="term" value="P:autophagy of mitochondrion"/>
    <property type="evidence" value="ECO:0007669"/>
    <property type="project" value="TreeGrafter"/>
</dbReference>
<sequence>MDGPGTFTWEEFVANAKEFLALSDELRDRWEFCGNQNIPGQAYLVKKSMCFVRCDEDVSRKKDDNFLSSPHFGSEVPIVTEHHILWSMSYSVPVLYFNGWKSGYPDMKPVNVDEARMAHSLQLNYMELSQAIHPIIGTPFLQLHPCQSQELIRNMPNSKNKLVSWLSCVASAALNLNVNSEYYKLTAERTGYLGLLRQ</sequence>
<dbReference type="FunCoup" id="E2C165">
    <property type="interactions" value="72"/>
</dbReference>
<dbReference type="GO" id="GO:0032446">
    <property type="term" value="P:protein modification by small protein conjugation"/>
    <property type="evidence" value="ECO:0007669"/>
    <property type="project" value="TreeGrafter"/>
</dbReference>
<evidence type="ECO:0000256" key="5">
    <source>
        <dbReference type="ARBA" id="ARBA00023006"/>
    </source>
</evidence>
<dbReference type="GO" id="GO:0005829">
    <property type="term" value="C:cytosol"/>
    <property type="evidence" value="ECO:0007669"/>
    <property type="project" value="TreeGrafter"/>
</dbReference>
<evidence type="ECO:0000256" key="2">
    <source>
        <dbReference type="ARBA" id="ARBA00021099"/>
    </source>
</evidence>
<dbReference type="Gene3D" id="3.30.1460.50">
    <property type="match status" value="1"/>
</dbReference>
<evidence type="ECO:0000256" key="6">
    <source>
        <dbReference type="ARBA" id="ARBA00029833"/>
    </source>
</evidence>
<keyword evidence="5" id="KW-0072">Autophagy</keyword>
<dbReference type="InterPro" id="IPR007135">
    <property type="entry name" value="Atg3/Atg10"/>
</dbReference>
<dbReference type="STRING" id="610380.E2C165"/>
<dbReference type="Pfam" id="PF03987">
    <property type="entry name" value="Autophagy_act_C"/>
    <property type="match status" value="1"/>
</dbReference>